<feature type="transmembrane region" description="Helical" evidence="1">
    <location>
        <begin position="106"/>
        <end position="126"/>
    </location>
</feature>
<evidence type="ECO:0000313" key="4">
    <source>
        <dbReference type="Proteomes" id="UP000198859"/>
    </source>
</evidence>
<evidence type="ECO:0000259" key="2">
    <source>
        <dbReference type="Pfam" id="PF08044"/>
    </source>
</evidence>
<dbReference type="STRING" id="642780.SAMN04488570_0771"/>
<dbReference type="InterPro" id="IPR012551">
    <property type="entry name" value="DUF1707_SHOCT-like"/>
</dbReference>
<dbReference type="Proteomes" id="UP000198859">
    <property type="component" value="Chromosome I"/>
</dbReference>
<gene>
    <name evidence="3" type="ORF">SAMN04488570_0771</name>
</gene>
<name>A0A1H1N500_9ACTN</name>
<dbReference type="AlphaFoldDB" id="A0A1H1N500"/>
<feature type="domain" description="DUF1707" evidence="2">
    <location>
        <begin position="22"/>
        <end position="72"/>
    </location>
</feature>
<organism evidence="3 4">
    <name type="scientific">Nocardioides scoriae</name>
    <dbReference type="NCBI Taxonomy" id="642780"/>
    <lineage>
        <taxon>Bacteria</taxon>
        <taxon>Bacillati</taxon>
        <taxon>Actinomycetota</taxon>
        <taxon>Actinomycetes</taxon>
        <taxon>Propionibacteriales</taxon>
        <taxon>Nocardioidaceae</taxon>
        <taxon>Nocardioides</taxon>
    </lineage>
</organism>
<dbReference type="Pfam" id="PF08044">
    <property type="entry name" value="DUF1707"/>
    <property type="match status" value="1"/>
</dbReference>
<sequence length="185" mass="20576">MDGTDTWQRFELDPRLPAHAGMRASDRDRDVVLDALAAAYAEGRLDRDELDERTTAVRETRTLGDLVPLIADVAPSSAPPRRGPLVPASDLRAEAVRRYEHRRHQALWSFLVPTLICWVVYVAAAFDHGPGFPWPLFVTLGTGVGLAKLVTSRESSIADIQHQLERKAARRGRRDLPPAPEPTGW</sequence>
<proteinExistence type="predicted"/>
<dbReference type="OrthoDB" id="4803675at2"/>
<protein>
    <recommendedName>
        <fullName evidence="2">DUF1707 domain-containing protein</fullName>
    </recommendedName>
</protein>
<keyword evidence="4" id="KW-1185">Reference proteome</keyword>
<keyword evidence="1" id="KW-1133">Transmembrane helix</keyword>
<reference evidence="4" key="1">
    <citation type="submission" date="2016-10" db="EMBL/GenBank/DDBJ databases">
        <authorList>
            <person name="Varghese N."/>
            <person name="Submissions S."/>
        </authorList>
    </citation>
    <scope>NUCLEOTIDE SEQUENCE [LARGE SCALE GENOMIC DNA]</scope>
    <source>
        <strain evidence="4">DSM 22127</strain>
    </source>
</reference>
<evidence type="ECO:0000256" key="1">
    <source>
        <dbReference type="SAM" id="Phobius"/>
    </source>
</evidence>
<dbReference type="EMBL" id="LT629757">
    <property type="protein sequence ID" value="SDR94066.1"/>
    <property type="molecule type" value="Genomic_DNA"/>
</dbReference>
<feature type="transmembrane region" description="Helical" evidence="1">
    <location>
        <begin position="132"/>
        <end position="151"/>
    </location>
</feature>
<dbReference type="RefSeq" id="WP_091726292.1">
    <property type="nucleotide sequence ID" value="NZ_LT629757.1"/>
</dbReference>
<evidence type="ECO:0000313" key="3">
    <source>
        <dbReference type="EMBL" id="SDR94066.1"/>
    </source>
</evidence>
<accession>A0A1H1N500</accession>
<keyword evidence="1" id="KW-0472">Membrane</keyword>
<keyword evidence="1" id="KW-0812">Transmembrane</keyword>